<evidence type="ECO:0000259" key="7">
    <source>
        <dbReference type="Pfam" id="PF00535"/>
    </source>
</evidence>
<dbReference type="Pfam" id="PF00535">
    <property type="entry name" value="Glycos_transf_2"/>
    <property type="match status" value="1"/>
</dbReference>
<organism evidence="8 9">
    <name type="scientific">Methylorubrum populi</name>
    <dbReference type="NCBI Taxonomy" id="223967"/>
    <lineage>
        <taxon>Bacteria</taxon>
        <taxon>Pseudomonadati</taxon>
        <taxon>Pseudomonadota</taxon>
        <taxon>Alphaproteobacteria</taxon>
        <taxon>Hyphomicrobiales</taxon>
        <taxon>Methylobacteriaceae</taxon>
        <taxon>Methylorubrum</taxon>
    </lineage>
</organism>
<dbReference type="SUPFAM" id="SSF53448">
    <property type="entry name" value="Nucleotide-diphospho-sugar transferases"/>
    <property type="match status" value="1"/>
</dbReference>
<dbReference type="GO" id="GO:0005886">
    <property type="term" value="C:plasma membrane"/>
    <property type="evidence" value="ECO:0007669"/>
    <property type="project" value="UniProtKB-SubCell"/>
</dbReference>
<dbReference type="PANTHER" id="PTHR43646">
    <property type="entry name" value="GLYCOSYLTRANSFERASE"/>
    <property type="match status" value="1"/>
</dbReference>
<dbReference type="AlphaFoldDB" id="A0A169RF85"/>
<dbReference type="PANTHER" id="PTHR43646:SF2">
    <property type="entry name" value="GLYCOSYLTRANSFERASE 2-LIKE DOMAIN-CONTAINING PROTEIN"/>
    <property type="match status" value="1"/>
</dbReference>
<evidence type="ECO:0000313" key="9">
    <source>
        <dbReference type="Proteomes" id="UP000218288"/>
    </source>
</evidence>
<feature type="region of interest" description="Disordered" evidence="6">
    <location>
        <begin position="61"/>
        <end position="85"/>
    </location>
</feature>
<evidence type="ECO:0000256" key="6">
    <source>
        <dbReference type="SAM" id="MobiDB-lite"/>
    </source>
</evidence>
<accession>A0A169RF85</accession>
<gene>
    <name evidence="8" type="ORF">MPPM_4577</name>
</gene>
<dbReference type="InterPro" id="IPR001173">
    <property type="entry name" value="Glyco_trans_2-like"/>
</dbReference>
<keyword evidence="4 8" id="KW-0808">Transferase</keyword>
<keyword evidence="3" id="KW-0328">Glycosyltransferase</keyword>
<evidence type="ECO:0000256" key="4">
    <source>
        <dbReference type="ARBA" id="ARBA00022679"/>
    </source>
</evidence>
<reference evidence="8 9" key="1">
    <citation type="journal article" date="2016" name="Genome Announc.">
        <title>Complete Genome Sequence of Methylobacterium populi P-1M, Isolated from Pink-Pigmented Household Biofilm.</title>
        <authorList>
            <person name="Morohoshi T."/>
            <person name="Ikeda T."/>
        </authorList>
    </citation>
    <scope>NUCLEOTIDE SEQUENCE [LARGE SCALE GENOMIC DNA]</scope>
    <source>
        <strain evidence="8 9">P-1M</strain>
    </source>
</reference>
<dbReference type="InterPro" id="IPR029044">
    <property type="entry name" value="Nucleotide-diphossugar_trans"/>
</dbReference>
<name>A0A169RF85_9HYPH</name>
<dbReference type="GO" id="GO:0016757">
    <property type="term" value="F:glycosyltransferase activity"/>
    <property type="evidence" value="ECO:0007669"/>
    <property type="project" value="UniProtKB-KW"/>
</dbReference>
<evidence type="ECO:0000313" key="8">
    <source>
        <dbReference type="EMBL" id="BAU93182.1"/>
    </source>
</evidence>
<evidence type="ECO:0000256" key="1">
    <source>
        <dbReference type="ARBA" id="ARBA00004236"/>
    </source>
</evidence>
<comment type="subcellular location">
    <subcellularLocation>
        <location evidence="1">Cell membrane</location>
    </subcellularLocation>
</comment>
<keyword evidence="5" id="KW-0472">Membrane</keyword>
<evidence type="ECO:0000256" key="5">
    <source>
        <dbReference type="ARBA" id="ARBA00023136"/>
    </source>
</evidence>
<protein>
    <submittedName>
        <fullName evidence="8">Glycosyl transferase</fullName>
    </submittedName>
</protein>
<keyword evidence="2" id="KW-1003">Cell membrane</keyword>
<feature type="region of interest" description="Disordered" evidence="6">
    <location>
        <begin position="7"/>
        <end position="45"/>
    </location>
</feature>
<feature type="compositionally biased region" description="Basic and acidic residues" evidence="6">
    <location>
        <begin position="15"/>
        <end position="26"/>
    </location>
</feature>
<feature type="domain" description="Glycosyltransferase 2-like" evidence="7">
    <location>
        <begin position="92"/>
        <end position="231"/>
    </location>
</feature>
<dbReference type="EMBL" id="AP014809">
    <property type="protein sequence ID" value="BAU93182.1"/>
    <property type="molecule type" value="Genomic_DNA"/>
</dbReference>
<evidence type="ECO:0000256" key="2">
    <source>
        <dbReference type="ARBA" id="ARBA00022475"/>
    </source>
</evidence>
<dbReference type="Proteomes" id="UP000218288">
    <property type="component" value="Chromosome"/>
</dbReference>
<sequence>MPVARFAAKVGGLGKAREGRGKDETGRLQIARETGGDGPCSAARDHQPRFIKRGVEGREALAGTASGPSGASLRPSRSPSVPPVSPTLDTIIAIPVRNEAERIARCLTAIDGQAGLPPGRLGLVLFLNNCTDGTERIVADLVPRLAIPVRVIERVHAGAHAGWARRAAMDAAVAWLEEEGTAEAATLLTTDADSIVPPDWVAANLAALEAGADAVAGRVELIPEEAALLPPSLPARGRLEDTYDALITEMEARIDPDPHDPWPCHRTTIGASLAVRLPAYREVGGMPEIPLGEDGAFVGALLQRGFRVRHDRAVLVLISARLTGRAAGGVADTIRSRCEEPDALCDARMEAVPRALHRYVWRARLRRLYNEGRLTRDLGWARRLGIPDGEARRIAALPRVGEIVAAVDRASPRLAYRPLMPKQLPGQIRLARLVLPLLRAALRRPAPSALPVIPAATADA</sequence>
<proteinExistence type="predicted"/>
<dbReference type="Gene3D" id="3.90.550.10">
    <property type="entry name" value="Spore Coat Polysaccharide Biosynthesis Protein SpsA, Chain A"/>
    <property type="match status" value="1"/>
</dbReference>
<evidence type="ECO:0000256" key="3">
    <source>
        <dbReference type="ARBA" id="ARBA00022676"/>
    </source>
</evidence>